<keyword evidence="2" id="KW-0539">Nucleus</keyword>
<dbReference type="InterPro" id="IPR001138">
    <property type="entry name" value="Zn2Cys6_DnaBD"/>
</dbReference>
<feature type="region of interest" description="Disordered" evidence="3">
    <location>
        <begin position="930"/>
        <end position="1013"/>
    </location>
</feature>
<dbReference type="Proteomes" id="UP001303473">
    <property type="component" value="Unassembled WGS sequence"/>
</dbReference>
<evidence type="ECO:0000256" key="1">
    <source>
        <dbReference type="ARBA" id="ARBA00022723"/>
    </source>
</evidence>
<dbReference type="SMART" id="SM00906">
    <property type="entry name" value="Fungal_trans"/>
    <property type="match status" value="1"/>
</dbReference>
<feature type="region of interest" description="Disordered" evidence="3">
    <location>
        <begin position="810"/>
        <end position="842"/>
    </location>
</feature>
<dbReference type="PANTHER" id="PTHR47783">
    <property type="entry name" value="ZN(II)2CYS6 TRANSCRIPTION FACTOR (EUROFUNG)-RELATED"/>
    <property type="match status" value="1"/>
</dbReference>
<feature type="compositionally biased region" description="Basic residues" evidence="3">
    <location>
        <begin position="975"/>
        <end position="991"/>
    </location>
</feature>
<evidence type="ECO:0000256" key="2">
    <source>
        <dbReference type="ARBA" id="ARBA00023242"/>
    </source>
</evidence>
<dbReference type="GO" id="GO:0006351">
    <property type="term" value="P:DNA-templated transcription"/>
    <property type="evidence" value="ECO:0007669"/>
    <property type="project" value="InterPro"/>
</dbReference>
<evidence type="ECO:0000313" key="6">
    <source>
        <dbReference type="Proteomes" id="UP001303473"/>
    </source>
</evidence>
<protein>
    <submittedName>
        <fullName evidence="5">Fungal-specific transcription factor domain-containing protein</fullName>
    </submittedName>
</protein>
<evidence type="ECO:0000313" key="5">
    <source>
        <dbReference type="EMBL" id="KAK3946461.1"/>
    </source>
</evidence>
<keyword evidence="6" id="KW-1185">Reference proteome</keyword>
<dbReference type="CDD" id="cd00067">
    <property type="entry name" value="GAL4"/>
    <property type="match status" value="1"/>
</dbReference>
<comment type="caution">
    <text evidence="5">The sequence shown here is derived from an EMBL/GenBank/DDBJ whole genome shotgun (WGS) entry which is preliminary data.</text>
</comment>
<dbReference type="Pfam" id="PF04082">
    <property type="entry name" value="Fungal_trans"/>
    <property type="match status" value="1"/>
</dbReference>
<dbReference type="PROSITE" id="PS50048">
    <property type="entry name" value="ZN2_CY6_FUNGAL_2"/>
    <property type="match status" value="1"/>
</dbReference>
<keyword evidence="1" id="KW-0479">Metal-binding</keyword>
<dbReference type="EMBL" id="MU853752">
    <property type="protein sequence ID" value="KAK3946461.1"/>
    <property type="molecule type" value="Genomic_DNA"/>
</dbReference>
<dbReference type="InterPro" id="IPR036864">
    <property type="entry name" value="Zn2-C6_fun-type_DNA-bd_sf"/>
</dbReference>
<feature type="compositionally biased region" description="Acidic residues" evidence="3">
    <location>
        <begin position="105"/>
        <end position="118"/>
    </location>
</feature>
<feature type="compositionally biased region" description="Pro residues" evidence="3">
    <location>
        <begin position="814"/>
        <end position="825"/>
    </location>
</feature>
<dbReference type="SMART" id="SM00066">
    <property type="entry name" value="GAL4"/>
    <property type="match status" value="1"/>
</dbReference>
<evidence type="ECO:0000259" key="4">
    <source>
        <dbReference type="PROSITE" id="PS50048"/>
    </source>
</evidence>
<dbReference type="PANTHER" id="PTHR47783:SF1">
    <property type="entry name" value="ZN(II)2CYS6 TRANSCRIPTION FACTOR (EUROFUNG)"/>
    <property type="match status" value="1"/>
</dbReference>
<dbReference type="PROSITE" id="PS00463">
    <property type="entry name" value="ZN2_CY6_FUNGAL_1"/>
    <property type="match status" value="1"/>
</dbReference>
<dbReference type="Pfam" id="PF00172">
    <property type="entry name" value="Zn_clus"/>
    <property type="match status" value="1"/>
</dbReference>
<organism evidence="5 6">
    <name type="scientific">Diplogelasinospora grovesii</name>
    <dbReference type="NCBI Taxonomy" id="303347"/>
    <lineage>
        <taxon>Eukaryota</taxon>
        <taxon>Fungi</taxon>
        <taxon>Dikarya</taxon>
        <taxon>Ascomycota</taxon>
        <taxon>Pezizomycotina</taxon>
        <taxon>Sordariomycetes</taxon>
        <taxon>Sordariomycetidae</taxon>
        <taxon>Sordariales</taxon>
        <taxon>Diplogelasinosporaceae</taxon>
        <taxon>Diplogelasinospora</taxon>
    </lineage>
</organism>
<feature type="domain" description="Zn(2)-C6 fungal-type" evidence="4">
    <location>
        <begin position="34"/>
        <end position="62"/>
    </location>
</feature>
<name>A0AAN6SB37_9PEZI</name>
<dbReference type="GO" id="GO:0003677">
    <property type="term" value="F:DNA binding"/>
    <property type="evidence" value="ECO:0007669"/>
    <property type="project" value="InterPro"/>
</dbReference>
<reference evidence="6" key="1">
    <citation type="journal article" date="2023" name="Mol. Phylogenet. Evol.">
        <title>Genome-scale phylogeny and comparative genomics of the fungal order Sordariales.</title>
        <authorList>
            <person name="Hensen N."/>
            <person name="Bonometti L."/>
            <person name="Westerberg I."/>
            <person name="Brannstrom I.O."/>
            <person name="Guillou S."/>
            <person name="Cros-Aarteil S."/>
            <person name="Calhoun S."/>
            <person name="Haridas S."/>
            <person name="Kuo A."/>
            <person name="Mondo S."/>
            <person name="Pangilinan J."/>
            <person name="Riley R."/>
            <person name="LaButti K."/>
            <person name="Andreopoulos B."/>
            <person name="Lipzen A."/>
            <person name="Chen C."/>
            <person name="Yan M."/>
            <person name="Daum C."/>
            <person name="Ng V."/>
            <person name="Clum A."/>
            <person name="Steindorff A."/>
            <person name="Ohm R.A."/>
            <person name="Martin F."/>
            <person name="Silar P."/>
            <person name="Natvig D.O."/>
            <person name="Lalanne C."/>
            <person name="Gautier V."/>
            <person name="Ament-Velasquez S.L."/>
            <person name="Kruys A."/>
            <person name="Hutchinson M.I."/>
            <person name="Powell A.J."/>
            <person name="Barry K."/>
            <person name="Miller A.N."/>
            <person name="Grigoriev I.V."/>
            <person name="Debuchy R."/>
            <person name="Gladieux P."/>
            <person name="Hiltunen Thoren M."/>
            <person name="Johannesson H."/>
        </authorList>
    </citation>
    <scope>NUCLEOTIDE SEQUENCE [LARGE SCALE GENOMIC DNA]</scope>
    <source>
        <strain evidence="6">CBS 340.73</strain>
    </source>
</reference>
<gene>
    <name evidence="5" type="ORF">QBC46DRAFT_6053</name>
</gene>
<evidence type="ECO:0000256" key="3">
    <source>
        <dbReference type="SAM" id="MobiDB-lite"/>
    </source>
</evidence>
<dbReference type="Gene3D" id="4.10.240.10">
    <property type="entry name" value="Zn(2)-C6 fungal-type DNA-binding domain"/>
    <property type="match status" value="1"/>
</dbReference>
<feature type="compositionally biased region" description="Polar residues" evidence="3">
    <location>
        <begin position="180"/>
        <end position="205"/>
    </location>
</feature>
<proteinExistence type="predicted"/>
<feature type="region of interest" description="Disordered" evidence="3">
    <location>
        <begin position="679"/>
        <end position="702"/>
    </location>
</feature>
<dbReference type="GO" id="GO:0000981">
    <property type="term" value="F:DNA-binding transcription factor activity, RNA polymerase II-specific"/>
    <property type="evidence" value="ECO:0007669"/>
    <property type="project" value="InterPro"/>
</dbReference>
<accession>A0AAN6SB37</accession>
<sequence>MTTLINGALPQPKQIRFVNNQGQPPSKRRRINAACLTCRKRKTRCAGEKPVCSTCTKNGHVCLGYNEFAEKKKEDGVGVGGAAGGATAAASRGDRDRGDTTDLSNDPDEEYIKDEEEDDRRHYKVKAGGRTASFVDHGDATSGRDSVSSNTETAGRQRGHSNDWDQETRSQASGKAVRRSNLTRNNSSYSDDGRSSNNRSPVQQHTESHRVPYFRYFGPTAIVPGYKQMVVNVSVHRDRRRSRGGSFAAVSPGSLFGQVGHGVTYSHVSHPETVLEPLEEMPMYNTDDPAPVHQVIISLINTFFLHLGCNYPFLREERVLRMVKEKSLEPILVDSMCALAARFSDLPIFTNERDGKSTRSEYGHVFAGRAKAATVDTFPCPSVAAVQACLLMAYEGFGANQDSALWMYLGLAIRMAVDLGLQKEVGVQYQGERDPWYTRTWSRKSNDVDTSECKDNDEETLSPEEQREVVQERIDTFWAVFILDRVISSGTGRPVTFRDDDFDLQLPAPSFDPVSGWPAPLPTFIQIIHLYGRVSDVLNNIRDAADLDDRKMTKLKQMESDLTEIYQQQDPRLHFNAHNFQEYVRLGQGTTFILLHFWFHALIVVLHQPALLTPFGSLNRTRLLENSRELARSSAKTIADILSFAELIDPKSFIGNPFTSQPMYIAACALLLESVANASESPSPEASPPPHSKDNAHKPNPAKHSLLASAANQNYQKCYKSLQQLQQYWGGVGYILTALDQKSKGIWDCETFTSEEYESTKLPRRESMAHLPVSAASPNVPPIGLSLTGTTNSPNSNLTLLYQSSHSAVVAAPPLGPPPPPPPRSGPVSAATPPGNMVFDPVREPVRSSFPDTSASFPPAYPQPNVSAVRYQVHPPRSKRHSMSSVAGMPGKSFLEYETFRAGDDDEEGMDPDNSPGDSKMHVFAGISQVHHGRSLPPPPSYTPSPHNSSGYEGSVIHDASPSSSLNDLNMGQHHSSHHQQQQHHHQHSNGHHVNGVNHNGGGGMHGPYDPGFSQSGLVSGSYSYMSLNPISDITFDSQEINMDALGLDNGPWLEMLPGDVLNLFEGGMTGGHHGHMG</sequence>
<dbReference type="GO" id="GO:0008270">
    <property type="term" value="F:zinc ion binding"/>
    <property type="evidence" value="ECO:0007669"/>
    <property type="project" value="InterPro"/>
</dbReference>
<dbReference type="SUPFAM" id="SSF57701">
    <property type="entry name" value="Zn2/Cys6 DNA-binding domain"/>
    <property type="match status" value="1"/>
</dbReference>
<feature type="compositionally biased region" description="Polar residues" evidence="3">
    <location>
        <begin position="143"/>
        <end position="154"/>
    </location>
</feature>
<dbReference type="CDD" id="cd12148">
    <property type="entry name" value="fungal_TF_MHR"/>
    <property type="match status" value="1"/>
</dbReference>
<dbReference type="AlphaFoldDB" id="A0AAN6SB37"/>
<dbReference type="InterPro" id="IPR007219">
    <property type="entry name" value="XnlR_reg_dom"/>
</dbReference>
<feature type="region of interest" description="Disordered" evidence="3">
    <location>
        <begin position="77"/>
        <end position="207"/>
    </location>
</feature>